<dbReference type="PANTHER" id="PTHR35813:SF1">
    <property type="entry name" value="INNER MEMBRANE PROTEIN YBAN"/>
    <property type="match status" value="1"/>
</dbReference>
<accession>A0A1V3ICD5</accession>
<reference evidence="3 4" key="1">
    <citation type="submission" date="2016-10" db="EMBL/GenBank/DDBJ databases">
        <title>Rodentibacter gen. nov. and new species.</title>
        <authorList>
            <person name="Christensen H."/>
        </authorList>
    </citation>
    <scope>NUCLEOTIDE SEQUENCE [LARGE SCALE GENOMIC DNA]</scope>
    <source>
        <strain evidence="3 4">Ppn418</strain>
    </source>
</reference>
<keyword evidence="1" id="KW-1003">Cell membrane</keyword>
<dbReference type="AlphaFoldDB" id="A0A1V3ICD5"/>
<dbReference type="RefSeq" id="WP_077494850.1">
    <property type="nucleotide sequence ID" value="NZ_MLHG01000083.1"/>
</dbReference>
<comment type="caution">
    <text evidence="3">The sequence shown here is derived from an EMBL/GenBank/DDBJ whole genome shotgun (WGS) entry which is preliminary data.</text>
</comment>
<dbReference type="STRING" id="1908257.BKK47_10710"/>
<dbReference type="GO" id="GO:0005886">
    <property type="term" value="C:plasma membrane"/>
    <property type="evidence" value="ECO:0007669"/>
    <property type="project" value="UniProtKB-SubCell"/>
</dbReference>
<evidence type="ECO:0000313" key="3">
    <source>
        <dbReference type="EMBL" id="OOF37951.1"/>
    </source>
</evidence>
<comment type="subcellular location">
    <subcellularLocation>
        <location evidence="1">Cell inner membrane</location>
        <topology evidence="1">Multi-pass membrane protein</topology>
    </subcellularLocation>
</comment>
<dbReference type="Proteomes" id="UP000189426">
    <property type="component" value="Unassembled WGS sequence"/>
</dbReference>
<dbReference type="EMBL" id="MLHG01000083">
    <property type="protein sequence ID" value="OOF37951.1"/>
    <property type="molecule type" value="Genomic_DNA"/>
</dbReference>
<organism evidence="3 4">
    <name type="scientific">Rodentibacter mrazii</name>
    <dbReference type="NCBI Taxonomy" id="1908257"/>
    <lineage>
        <taxon>Bacteria</taxon>
        <taxon>Pseudomonadati</taxon>
        <taxon>Pseudomonadota</taxon>
        <taxon>Gammaproteobacteria</taxon>
        <taxon>Pasteurellales</taxon>
        <taxon>Pasteurellaceae</taxon>
        <taxon>Rodentibacter</taxon>
    </lineage>
</organism>
<feature type="transmembrane region" description="Helical" evidence="2">
    <location>
        <begin position="74"/>
        <end position="92"/>
    </location>
</feature>
<keyword evidence="4" id="KW-1185">Reference proteome</keyword>
<proteinExistence type="predicted"/>
<dbReference type="Pfam" id="PF04304">
    <property type="entry name" value="DUF454"/>
    <property type="match status" value="1"/>
</dbReference>
<keyword evidence="2" id="KW-1133">Transmembrane helix</keyword>
<dbReference type="PANTHER" id="PTHR35813">
    <property type="entry name" value="INNER MEMBRANE PROTEIN YBAN"/>
    <property type="match status" value="1"/>
</dbReference>
<name>A0A1V3ICD5_9PAST</name>
<keyword evidence="1" id="KW-0997">Cell inner membrane</keyword>
<evidence type="ECO:0000256" key="2">
    <source>
        <dbReference type="SAM" id="Phobius"/>
    </source>
</evidence>
<evidence type="ECO:0000256" key="1">
    <source>
        <dbReference type="PIRNR" id="PIRNR016789"/>
    </source>
</evidence>
<keyword evidence="2" id="KW-0812">Transmembrane</keyword>
<sequence>MKYIYILLGFISLALGIVGIFLPLLPTTPFLLLTLFFFAKGSKRLEIWFLSTSIYQKHLKSFNERRVMSKKTKMVILAFASSMLLIGFYFTPSIVGRSIIAALIVVKYWFFLFWIKTEEESEVDPIQREEISNE</sequence>
<dbReference type="PIRSF" id="PIRSF016789">
    <property type="entry name" value="DUF454"/>
    <property type="match status" value="1"/>
</dbReference>
<keyword evidence="1 2" id="KW-0472">Membrane</keyword>
<protein>
    <recommendedName>
        <fullName evidence="1">Inner membrane protein</fullName>
    </recommendedName>
</protein>
<feature type="transmembrane region" description="Helical" evidence="2">
    <location>
        <begin position="6"/>
        <end position="39"/>
    </location>
</feature>
<dbReference type="InterPro" id="IPR007401">
    <property type="entry name" value="DUF454"/>
</dbReference>
<gene>
    <name evidence="3" type="ORF">BKK47_10710</name>
</gene>
<evidence type="ECO:0000313" key="4">
    <source>
        <dbReference type="Proteomes" id="UP000189426"/>
    </source>
</evidence>
<feature type="transmembrane region" description="Helical" evidence="2">
    <location>
        <begin position="98"/>
        <end position="115"/>
    </location>
</feature>